<dbReference type="EMBL" id="KN832884">
    <property type="protein sequence ID" value="KIM96332.1"/>
    <property type="molecule type" value="Genomic_DNA"/>
</dbReference>
<dbReference type="AlphaFoldDB" id="A0A0C3D334"/>
<accession>A0A0C3D334</accession>
<reference evidence="1 2" key="1">
    <citation type="submission" date="2014-04" db="EMBL/GenBank/DDBJ databases">
        <authorList>
            <consortium name="DOE Joint Genome Institute"/>
            <person name="Kuo A."/>
            <person name="Martino E."/>
            <person name="Perotto S."/>
            <person name="Kohler A."/>
            <person name="Nagy L.G."/>
            <person name="Floudas D."/>
            <person name="Copeland A."/>
            <person name="Barry K.W."/>
            <person name="Cichocki N."/>
            <person name="Veneault-Fourrey C."/>
            <person name="LaButti K."/>
            <person name="Lindquist E.A."/>
            <person name="Lipzen A."/>
            <person name="Lundell T."/>
            <person name="Morin E."/>
            <person name="Murat C."/>
            <person name="Sun H."/>
            <person name="Tunlid A."/>
            <person name="Henrissat B."/>
            <person name="Grigoriev I.V."/>
            <person name="Hibbett D.S."/>
            <person name="Martin F."/>
            <person name="Nordberg H.P."/>
            <person name="Cantor M.N."/>
            <person name="Hua S.X."/>
        </authorList>
    </citation>
    <scope>NUCLEOTIDE SEQUENCE [LARGE SCALE GENOMIC DNA]</scope>
    <source>
        <strain evidence="1 2">Zn</strain>
    </source>
</reference>
<reference evidence="2" key="2">
    <citation type="submission" date="2015-01" db="EMBL/GenBank/DDBJ databases">
        <title>Evolutionary Origins and Diversification of the Mycorrhizal Mutualists.</title>
        <authorList>
            <consortium name="DOE Joint Genome Institute"/>
            <consortium name="Mycorrhizal Genomics Consortium"/>
            <person name="Kohler A."/>
            <person name="Kuo A."/>
            <person name="Nagy L.G."/>
            <person name="Floudas D."/>
            <person name="Copeland A."/>
            <person name="Barry K.W."/>
            <person name="Cichocki N."/>
            <person name="Veneault-Fourrey C."/>
            <person name="LaButti K."/>
            <person name="Lindquist E.A."/>
            <person name="Lipzen A."/>
            <person name="Lundell T."/>
            <person name="Morin E."/>
            <person name="Murat C."/>
            <person name="Riley R."/>
            <person name="Ohm R."/>
            <person name="Sun H."/>
            <person name="Tunlid A."/>
            <person name="Henrissat B."/>
            <person name="Grigoriev I.V."/>
            <person name="Hibbett D.S."/>
            <person name="Martin F."/>
        </authorList>
    </citation>
    <scope>NUCLEOTIDE SEQUENCE [LARGE SCALE GENOMIC DNA]</scope>
    <source>
        <strain evidence="2">Zn</strain>
    </source>
</reference>
<dbReference type="InParanoid" id="A0A0C3D334"/>
<keyword evidence="2" id="KW-1185">Reference proteome</keyword>
<gene>
    <name evidence="1" type="ORF">OIDMADRAFT_20745</name>
</gene>
<name>A0A0C3D334_OIDMZ</name>
<proteinExistence type="predicted"/>
<evidence type="ECO:0000313" key="1">
    <source>
        <dbReference type="EMBL" id="KIM96332.1"/>
    </source>
</evidence>
<organism evidence="1 2">
    <name type="scientific">Oidiodendron maius (strain Zn)</name>
    <dbReference type="NCBI Taxonomy" id="913774"/>
    <lineage>
        <taxon>Eukaryota</taxon>
        <taxon>Fungi</taxon>
        <taxon>Dikarya</taxon>
        <taxon>Ascomycota</taxon>
        <taxon>Pezizomycotina</taxon>
        <taxon>Leotiomycetes</taxon>
        <taxon>Leotiomycetes incertae sedis</taxon>
        <taxon>Myxotrichaceae</taxon>
        <taxon>Oidiodendron</taxon>
    </lineage>
</organism>
<sequence>MLEQESTQDVIDALTVEKSYTKEEPVDGGYGWVNVICMQLLTTHTWGNNGIRECWKS</sequence>
<evidence type="ECO:0000313" key="2">
    <source>
        <dbReference type="Proteomes" id="UP000054321"/>
    </source>
</evidence>
<protein>
    <submittedName>
        <fullName evidence="1">Uncharacterized protein</fullName>
    </submittedName>
</protein>
<dbReference type="HOGENOM" id="CLU_2997043_0_0_1"/>
<dbReference type="Proteomes" id="UP000054321">
    <property type="component" value="Unassembled WGS sequence"/>
</dbReference>